<evidence type="ECO:0000256" key="1">
    <source>
        <dbReference type="SAM" id="Phobius"/>
    </source>
</evidence>
<dbReference type="Proteomes" id="UP000615755">
    <property type="component" value="Unassembled WGS sequence"/>
</dbReference>
<feature type="transmembrane region" description="Helical" evidence="1">
    <location>
        <begin position="94"/>
        <end position="111"/>
    </location>
</feature>
<dbReference type="RefSeq" id="WP_192510114.1">
    <property type="nucleotide sequence ID" value="NZ_AQGV01000015.1"/>
</dbReference>
<evidence type="ECO:0000313" key="2">
    <source>
        <dbReference type="EMBL" id="MBE0371116.1"/>
    </source>
</evidence>
<keyword evidence="1" id="KW-0472">Membrane</keyword>
<name>A0ABR9EJI1_9GAMM</name>
<dbReference type="PANTHER" id="PTHR34821:SF2">
    <property type="entry name" value="INNER MEMBRANE PROTEIN YDCZ"/>
    <property type="match status" value="1"/>
</dbReference>
<comment type="caution">
    <text evidence="2">The sequence shown here is derived from an EMBL/GenBank/DDBJ whole genome shotgun (WGS) entry which is preliminary data.</text>
</comment>
<reference evidence="2 3" key="1">
    <citation type="submission" date="2015-03" db="EMBL/GenBank/DDBJ databases">
        <title>Genome sequence of Pseudoalteromonas aurantia.</title>
        <authorList>
            <person name="Xie B.-B."/>
            <person name="Rong J.-C."/>
            <person name="Qin Q.-L."/>
            <person name="Zhang Y.-Z."/>
        </authorList>
    </citation>
    <scope>NUCLEOTIDE SEQUENCE [LARGE SCALE GENOMIC DNA]</scope>
    <source>
        <strain evidence="2 3">208</strain>
    </source>
</reference>
<keyword evidence="3" id="KW-1185">Reference proteome</keyword>
<accession>A0ABR9EJI1</accession>
<dbReference type="EMBL" id="AQGV01000015">
    <property type="protein sequence ID" value="MBE0371116.1"/>
    <property type="molecule type" value="Genomic_DNA"/>
</dbReference>
<sequence>MMYVLLACIAGAAIAFQASINAQLGVLLKSPILATTTAFFVSGCYAMVVYLSTERPVIDLQTATKVPWYLWTVGGLFSVIGVGLSYYLIPKMGIGNLMSLVLTGQLLMAMMINHFGWFHTEPLPITTTKVLGILALLVGIYLVNKGKGYA</sequence>
<dbReference type="PANTHER" id="PTHR34821">
    <property type="entry name" value="INNER MEMBRANE PROTEIN YDCZ"/>
    <property type="match status" value="1"/>
</dbReference>
<feature type="transmembrane region" description="Helical" evidence="1">
    <location>
        <begin position="123"/>
        <end position="143"/>
    </location>
</feature>
<dbReference type="Pfam" id="PF04657">
    <property type="entry name" value="DMT_YdcZ"/>
    <property type="match status" value="1"/>
</dbReference>
<keyword evidence="1" id="KW-0812">Transmembrane</keyword>
<feature type="transmembrane region" description="Helical" evidence="1">
    <location>
        <begin position="68"/>
        <end position="88"/>
    </location>
</feature>
<gene>
    <name evidence="2" type="ORF">PAUR_b1300</name>
</gene>
<proteinExistence type="predicted"/>
<protein>
    <submittedName>
        <fullName evidence="2">Bacterial/archaeal transporter family-2 protein</fullName>
    </submittedName>
</protein>
<organism evidence="2 3">
    <name type="scientific">Pseudoalteromonas aurantia 208</name>
    <dbReference type="NCBI Taxonomy" id="1314867"/>
    <lineage>
        <taxon>Bacteria</taxon>
        <taxon>Pseudomonadati</taxon>
        <taxon>Pseudomonadota</taxon>
        <taxon>Gammaproteobacteria</taxon>
        <taxon>Alteromonadales</taxon>
        <taxon>Pseudoalteromonadaceae</taxon>
        <taxon>Pseudoalteromonas</taxon>
    </lineage>
</organism>
<dbReference type="InterPro" id="IPR006750">
    <property type="entry name" value="YdcZ"/>
</dbReference>
<evidence type="ECO:0000313" key="3">
    <source>
        <dbReference type="Proteomes" id="UP000615755"/>
    </source>
</evidence>
<feature type="transmembrane region" description="Helical" evidence="1">
    <location>
        <begin position="32"/>
        <end position="52"/>
    </location>
</feature>
<keyword evidence="1" id="KW-1133">Transmembrane helix</keyword>